<keyword evidence="2" id="KW-0645">Protease</keyword>
<protein>
    <recommendedName>
        <fullName evidence="5">Peptidase S49 domain-containing protein</fullName>
    </recommendedName>
</protein>
<dbReference type="InterPro" id="IPR002142">
    <property type="entry name" value="Peptidase_S49"/>
</dbReference>
<dbReference type="AlphaFoldDB" id="A0A150ME62"/>
<gene>
    <name evidence="6" type="ORF">B4110_2891</name>
</gene>
<dbReference type="PATRIC" id="fig|153151.4.peg.2171"/>
<dbReference type="InterPro" id="IPR004635">
    <property type="entry name" value="Pept_S49_SppA"/>
</dbReference>
<keyword evidence="4" id="KW-0720">Serine protease</keyword>
<comment type="similarity">
    <text evidence="1">Belongs to the peptidase S49 family.</text>
</comment>
<evidence type="ECO:0000256" key="4">
    <source>
        <dbReference type="ARBA" id="ARBA00022825"/>
    </source>
</evidence>
<evidence type="ECO:0000313" key="6">
    <source>
        <dbReference type="EMBL" id="KYD22569.1"/>
    </source>
</evidence>
<organism evidence="6 7">
    <name type="scientific">Parageobacillus toebii</name>
    <dbReference type="NCBI Taxonomy" id="153151"/>
    <lineage>
        <taxon>Bacteria</taxon>
        <taxon>Bacillati</taxon>
        <taxon>Bacillota</taxon>
        <taxon>Bacilli</taxon>
        <taxon>Bacillales</taxon>
        <taxon>Anoxybacillaceae</taxon>
        <taxon>Parageobacillus</taxon>
    </lineage>
</organism>
<dbReference type="CDD" id="cd07023">
    <property type="entry name" value="S49_Sppa_N_C"/>
    <property type="match status" value="1"/>
</dbReference>
<evidence type="ECO:0000256" key="3">
    <source>
        <dbReference type="ARBA" id="ARBA00022801"/>
    </source>
</evidence>
<reference evidence="6 7" key="1">
    <citation type="submission" date="2016-01" db="EMBL/GenBank/DDBJ databases">
        <title>Draft Genome Sequences of Seven Thermophilic Sporeformers Isolated from Foods.</title>
        <authorList>
            <person name="Berendsen E.M."/>
            <person name="Wells-Bennik M.H."/>
            <person name="Krawcyk A.O."/>
            <person name="De Jong A."/>
            <person name="Holsappel S."/>
            <person name="Eijlander R.T."/>
            <person name="Kuipers O.P."/>
        </authorList>
    </citation>
    <scope>NUCLEOTIDE SEQUENCE [LARGE SCALE GENOMIC DNA]</scope>
    <source>
        <strain evidence="6 7">B4110</strain>
    </source>
</reference>
<dbReference type="GO" id="GO:0006508">
    <property type="term" value="P:proteolysis"/>
    <property type="evidence" value="ECO:0007669"/>
    <property type="project" value="UniProtKB-KW"/>
</dbReference>
<proteinExistence type="inferred from homology"/>
<comment type="caution">
    <text evidence="6">The sequence shown here is derived from an EMBL/GenBank/DDBJ whole genome shotgun (WGS) entry which is preliminary data.</text>
</comment>
<dbReference type="NCBIfam" id="TIGR00706">
    <property type="entry name" value="SppA_dom"/>
    <property type="match status" value="1"/>
</dbReference>
<evidence type="ECO:0000256" key="2">
    <source>
        <dbReference type="ARBA" id="ARBA00022670"/>
    </source>
</evidence>
<name>A0A150ME62_9BACL</name>
<dbReference type="GO" id="GO:0008236">
    <property type="term" value="F:serine-type peptidase activity"/>
    <property type="evidence" value="ECO:0007669"/>
    <property type="project" value="UniProtKB-KW"/>
</dbReference>
<dbReference type="SUPFAM" id="SSF52096">
    <property type="entry name" value="ClpP/crotonase"/>
    <property type="match status" value="1"/>
</dbReference>
<dbReference type="InterPro" id="IPR047272">
    <property type="entry name" value="S49_SppA_C"/>
</dbReference>
<dbReference type="InterPro" id="IPR029045">
    <property type="entry name" value="ClpP/crotonase-like_dom_sf"/>
</dbReference>
<dbReference type="PANTHER" id="PTHR42987">
    <property type="entry name" value="PEPTIDASE S49"/>
    <property type="match status" value="1"/>
</dbReference>
<dbReference type="Proteomes" id="UP000075324">
    <property type="component" value="Unassembled WGS sequence"/>
</dbReference>
<dbReference type="Gene3D" id="3.90.226.10">
    <property type="entry name" value="2-enoyl-CoA Hydratase, Chain A, domain 1"/>
    <property type="match status" value="2"/>
</dbReference>
<keyword evidence="3" id="KW-0378">Hydrolase</keyword>
<evidence type="ECO:0000259" key="5">
    <source>
        <dbReference type="Pfam" id="PF01343"/>
    </source>
</evidence>
<sequence>MMNRKRWIALSIAAALFVISVLVNVITALLTSDAEKWSESWLALAEQEFSEEVLEDGDELQKIVVLEVNGVIQDGEDTGALLAASGYNHQSFLRMIEQAKNDDTVKAIVLRVNSPGGGVVESAEIHDQLLELKKETKKPIYVSMGSMAASGGYYISTAGDKIFASPETITGSLGVIMQSLNYEGLAKKYGVELVTIKSGPYKDIMNPARKMTEEEKEILQQLIRNSYEGFVKVISEGRHLPESEVRKIADGRIYDGRQAKQLKLIDEFGYLDDTIAALKKDHHLADAQVVKYTNEFSFSSLFQMAFNRNATPKHEATELIKLLSKPSSPRLMYLYAE</sequence>
<evidence type="ECO:0000256" key="1">
    <source>
        <dbReference type="ARBA" id="ARBA00008683"/>
    </source>
</evidence>
<dbReference type="PANTHER" id="PTHR42987:SF7">
    <property type="entry name" value="SIGNAL PEPTIDE PEPTIDASE SPPA-RELATED"/>
    <property type="match status" value="1"/>
</dbReference>
<feature type="domain" description="Peptidase S49" evidence="5">
    <location>
        <begin position="134"/>
        <end position="283"/>
    </location>
</feature>
<accession>A0A150ME62</accession>
<dbReference type="EMBL" id="LQYW01000178">
    <property type="protein sequence ID" value="KYD22569.1"/>
    <property type="molecule type" value="Genomic_DNA"/>
</dbReference>
<dbReference type="Pfam" id="PF01343">
    <property type="entry name" value="Peptidase_S49"/>
    <property type="match status" value="1"/>
</dbReference>
<evidence type="ECO:0000313" key="7">
    <source>
        <dbReference type="Proteomes" id="UP000075324"/>
    </source>
</evidence>